<organism evidence="4 5">
    <name type="scientific">Micromonospora palomenae</name>
    <dbReference type="NCBI Taxonomy" id="1461247"/>
    <lineage>
        <taxon>Bacteria</taxon>
        <taxon>Bacillati</taxon>
        <taxon>Actinomycetota</taxon>
        <taxon>Actinomycetes</taxon>
        <taxon>Micromonosporales</taxon>
        <taxon>Micromonosporaceae</taxon>
        <taxon>Micromonospora</taxon>
    </lineage>
</organism>
<dbReference type="EMBL" id="VIXA01000002">
    <property type="protein sequence ID" value="TWG22014.1"/>
    <property type="molecule type" value="Genomic_DNA"/>
</dbReference>
<dbReference type="InterPro" id="IPR058548">
    <property type="entry name" value="MlaB-like_STAS"/>
</dbReference>
<evidence type="ECO:0000313" key="5">
    <source>
        <dbReference type="Proteomes" id="UP000319927"/>
    </source>
</evidence>
<dbReference type="PROSITE" id="PS50801">
    <property type="entry name" value="STAS"/>
    <property type="match status" value="1"/>
</dbReference>
<dbReference type="PANTHER" id="PTHR33495:SF2">
    <property type="entry name" value="ANTI-SIGMA FACTOR ANTAGONIST TM_1081-RELATED"/>
    <property type="match status" value="1"/>
</dbReference>
<comment type="similarity">
    <text evidence="1 2">Belongs to the anti-sigma-factor antagonist family.</text>
</comment>
<sequence>MHTEPGQLLSTSAADLRITLTNIGGHLLRVSVAGEVDFATSGELRAALDAVLADLTGTPVEVDLAEVPFLDSSGVHVLLDAYAWAADRDCPLVVANARPVVRRVLEITGVLALLGLAPAGR</sequence>
<dbReference type="GO" id="GO:0043856">
    <property type="term" value="F:anti-sigma factor antagonist activity"/>
    <property type="evidence" value="ECO:0007669"/>
    <property type="project" value="InterPro"/>
</dbReference>
<accession>A0A561WDS7</accession>
<feature type="domain" description="STAS" evidence="3">
    <location>
        <begin position="30"/>
        <end position="121"/>
    </location>
</feature>
<proteinExistence type="inferred from homology"/>
<dbReference type="AlphaFoldDB" id="A0A561WDS7"/>
<dbReference type="NCBIfam" id="TIGR00377">
    <property type="entry name" value="ant_ant_sig"/>
    <property type="match status" value="1"/>
</dbReference>
<gene>
    <name evidence="4" type="ORF">FHX75_12533</name>
</gene>
<dbReference type="InterPro" id="IPR002645">
    <property type="entry name" value="STAS_dom"/>
</dbReference>
<protein>
    <recommendedName>
        <fullName evidence="2">Anti-sigma factor antagonist</fullName>
    </recommendedName>
</protein>
<dbReference type="InterPro" id="IPR036513">
    <property type="entry name" value="STAS_dom_sf"/>
</dbReference>
<evidence type="ECO:0000313" key="4">
    <source>
        <dbReference type="EMBL" id="TWG22014.1"/>
    </source>
</evidence>
<dbReference type="PANTHER" id="PTHR33495">
    <property type="entry name" value="ANTI-SIGMA FACTOR ANTAGONIST TM_1081-RELATED-RELATED"/>
    <property type="match status" value="1"/>
</dbReference>
<evidence type="ECO:0000256" key="2">
    <source>
        <dbReference type="RuleBase" id="RU003749"/>
    </source>
</evidence>
<dbReference type="Gene3D" id="3.30.750.24">
    <property type="entry name" value="STAS domain"/>
    <property type="match status" value="1"/>
</dbReference>
<dbReference type="Pfam" id="PF13466">
    <property type="entry name" value="STAS_2"/>
    <property type="match status" value="1"/>
</dbReference>
<dbReference type="CDD" id="cd07043">
    <property type="entry name" value="STAS_anti-anti-sigma_factors"/>
    <property type="match status" value="1"/>
</dbReference>
<dbReference type="Proteomes" id="UP000319927">
    <property type="component" value="Unassembled WGS sequence"/>
</dbReference>
<dbReference type="SUPFAM" id="SSF52091">
    <property type="entry name" value="SpoIIaa-like"/>
    <property type="match status" value="1"/>
</dbReference>
<keyword evidence="5" id="KW-1185">Reference proteome</keyword>
<reference evidence="4 5" key="1">
    <citation type="submission" date="2019-06" db="EMBL/GenBank/DDBJ databases">
        <title>Sequencing the genomes of 1000 actinobacteria strains.</title>
        <authorList>
            <person name="Klenk H.-P."/>
        </authorList>
    </citation>
    <scope>NUCLEOTIDE SEQUENCE [LARGE SCALE GENOMIC DNA]</scope>
    <source>
        <strain evidence="4 5">DSM 102131</strain>
    </source>
</reference>
<evidence type="ECO:0000259" key="3">
    <source>
        <dbReference type="PROSITE" id="PS50801"/>
    </source>
</evidence>
<dbReference type="InterPro" id="IPR003658">
    <property type="entry name" value="Anti-sigma_ant"/>
</dbReference>
<dbReference type="RefSeq" id="WP_170285368.1">
    <property type="nucleotide sequence ID" value="NZ_VIXA01000002.1"/>
</dbReference>
<comment type="caution">
    <text evidence="4">The sequence shown here is derived from an EMBL/GenBank/DDBJ whole genome shotgun (WGS) entry which is preliminary data.</text>
</comment>
<name>A0A561WDS7_9ACTN</name>
<evidence type="ECO:0000256" key="1">
    <source>
        <dbReference type="ARBA" id="ARBA00009013"/>
    </source>
</evidence>